<dbReference type="Gene3D" id="3.20.80.10">
    <property type="entry name" value="Regulatory factor, effector binding domain"/>
    <property type="match status" value="1"/>
</dbReference>
<dbReference type="InterPro" id="IPR018060">
    <property type="entry name" value="HTH_AraC"/>
</dbReference>
<dbReference type="Pfam" id="PF12833">
    <property type="entry name" value="HTH_18"/>
    <property type="match status" value="1"/>
</dbReference>
<dbReference type="PRINTS" id="PR00032">
    <property type="entry name" value="HTHARAC"/>
</dbReference>
<protein>
    <submittedName>
        <fullName evidence="5">Helix-turn-helix domain-containing protein</fullName>
    </submittedName>
</protein>
<comment type="caution">
    <text evidence="5">The sequence shown here is derived from an EMBL/GenBank/DDBJ whole genome shotgun (WGS) entry which is preliminary data.</text>
</comment>
<evidence type="ECO:0000256" key="1">
    <source>
        <dbReference type="ARBA" id="ARBA00023015"/>
    </source>
</evidence>
<dbReference type="InterPro" id="IPR009057">
    <property type="entry name" value="Homeodomain-like_sf"/>
</dbReference>
<dbReference type="RefSeq" id="WP_115550420.1">
    <property type="nucleotide sequence ID" value="NZ_QRGP01000003.1"/>
</dbReference>
<evidence type="ECO:0000256" key="2">
    <source>
        <dbReference type="ARBA" id="ARBA00023125"/>
    </source>
</evidence>
<feature type="domain" description="HTH araC/xylS-type" evidence="4">
    <location>
        <begin position="14"/>
        <end position="113"/>
    </location>
</feature>
<accession>A0A371B248</accession>
<dbReference type="PANTHER" id="PTHR40055">
    <property type="entry name" value="TRANSCRIPTIONAL REGULATOR YGIV-RELATED"/>
    <property type="match status" value="1"/>
</dbReference>
<evidence type="ECO:0000313" key="5">
    <source>
        <dbReference type="EMBL" id="RDV01638.1"/>
    </source>
</evidence>
<evidence type="ECO:0000313" key="6">
    <source>
        <dbReference type="Proteomes" id="UP000263833"/>
    </source>
</evidence>
<sequence>MTKAALNKYQDRMRRVVNYIDQNPEADLSLEVLSGIAAFSKHHFHRQFSAMFGISVYNYVQLSRMKRASYRLAFRDNETVTDIAFDTGYEAPDAFARAFRQKFGQSPSSFRSSPDWDPWLAAFEPFETSRRKYMDSNYTATDVEIITTPDIPVALMEHRGSPKNIRSTIERFIAWRKSNGLSPSLHATYNIFHSDPRSTADDDYRLDLCVATDKGLDQASAGVESGLIPGGRCARLRVVGNPDDLEAPAMFLYREWLADSGEELRDFPLYCQRVSFFPDVPEREAITDLFLPLK</sequence>
<dbReference type="SMART" id="SM00342">
    <property type="entry name" value="HTH_ARAC"/>
    <property type="match status" value="1"/>
</dbReference>
<keyword evidence="6" id="KW-1185">Reference proteome</keyword>
<evidence type="ECO:0000256" key="3">
    <source>
        <dbReference type="ARBA" id="ARBA00023163"/>
    </source>
</evidence>
<dbReference type="Proteomes" id="UP000263833">
    <property type="component" value="Unassembled WGS sequence"/>
</dbReference>
<reference evidence="6" key="1">
    <citation type="submission" date="2018-08" db="EMBL/GenBank/DDBJ databases">
        <authorList>
            <person name="Kim S.-J."/>
            <person name="Jung G.-Y."/>
        </authorList>
    </citation>
    <scope>NUCLEOTIDE SEQUENCE [LARGE SCALE GENOMIC DNA]</scope>
    <source>
        <strain evidence="6">GY_G</strain>
    </source>
</reference>
<dbReference type="Gene3D" id="1.10.10.60">
    <property type="entry name" value="Homeodomain-like"/>
    <property type="match status" value="2"/>
</dbReference>
<keyword evidence="2" id="KW-0238">DNA-binding</keyword>
<dbReference type="InterPro" id="IPR020449">
    <property type="entry name" value="Tscrpt_reg_AraC-type_HTH"/>
</dbReference>
<dbReference type="OrthoDB" id="9816011at2"/>
<dbReference type="InterPro" id="IPR029442">
    <property type="entry name" value="GyrI-like"/>
</dbReference>
<dbReference type="InterPro" id="IPR018062">
    <property type="entry name" value="HTH_AraC-typ_CS"/>
</dbReference>
<evidence type="ECO:0000259" key="4">
    <source>
        <dbReference type="PROSITE" id="PS01124"/>
    </source>
</evidence>
<organism evidence="5 6">
    <name type="scientific">Sphingorhabdus pulchriflava</name>
    <dbReference type="NCBI Taxonomy" id="2292257"/>
    <lineage>
        <taxon>Bacteria</taxon>
        <taxon>Pseudomonadati</taxon>
        <taxon>Pseudomonadota</taxon>
        <taxon>Alphaproteobacteria</taxon>
        <taxon>Sphingomonadales</taxon>
        <taxon>Sphingomonadaceae</taxon>
        <taxon>Sphingorhabdus</taxon>
    </lineage>
</organism>
<dbReference type="AlphaFoldDB" id="A0A371B248"/>
<name>A0A371B248_9SPHN</name>
<dbReference type="PROSITE" id="PS01124">
    <property type="entry name" value="HTH_ARAC_FAMILY_2"/>
    <property type="match status" value="1"/>
</dbReference>
<dbReference type="GO" id="GO:0043565">
    <property type="term" value="F:sequence-specific DNA binding"/>
    <property type="evidence" value="ECO:0007669"/>
    <property type="project" value="InterPro"/>
</dbReference>
<gene>
    <name evidence="5" type="ORF">DXH95_15240</name>
</gene>
<dbReference type="InterPro" id="IPR010499">
    <property type="entry name" value="AraC_E-bd"/>
</dbReference>
<dbReference type="GO" id="GO:0003700">
    <property type="term" value="F:DNA-binding transcription factor activity"/>
    <property type="evidence" value="ECO:0007669"/>
    <property type="project" value="InterPro"/>
</dbReference>
<keyword evidence="3" id="KW-0804">Transcription</keyword>
<dbReference type="SMART" id="SM00871">
    <property type="entry name" value="AraC_E_bind"/>
    <property type="match status" value="1"/>
</dbReference>
<dbReference type="EMBL" id="QRGP01000003">
    <property type="protein sequence ID" value="RDV01638.1"/>
    <property type="molecule type" value="Genomic_DNA"/>
</dbReference>
<dbReference type="SUPFAM" id="SSF55136">
    <property type="entry name" value="Probable bacterial effector-binding domain"/>
    <property type="match status" value="1"/>
</dbReference>
<dbReference type="PANTHER" id="PTHR40055:SF1">
    <property type="entry name" value="TRANSCRIPTIONAL REGULATOR YGIV-RELATED"/>
    <property type="match status" value="1"/>
</dbReference>
<dbReference type="SUPFAM" id="SSF46689">
    <property type="entry name" value="Homeodomain-like"/>
    <property type="match status" value="2"/>
</dbReference>
<dbReference type="Pfam" id="PF06445">
    <property type="entry name" value="GyrI-like"/>
    <property type="match status" value="1"/>
</dbReference>
<dbReference type="PROSITE" id="PS00041">
    <property type="entry name" value="HTH_ARAC_FAMILY_1"/>
    <property type="match status" value="1"/>
</dbReference>
<dbReference type="InterPro" id="IPR011256">
    <property type="entry name" value="Reg_factor_effector_dom_sf"/>
</dbReference>
<keyword evidence="1" id="KW-0805">Transcription regulation</keyword>
<proteinExistence type="predicted"/>
<dbReference type="InterPro" id="IPR050908">
    <property type="entry name" value="SmbC-like"/>
</dbReference>